<keyword evidence="2" id="KW-1185">Reference proteome</keyword>
<proteinExistence type="predicted"/>
<evidence type="ECO:0000313" key="2">
    <source>
        <dbReference type="Proteomes" id="UP000583266"/>
    </source>
</evidence>
<reference evidence="1 2" key="1">
    <citation type="submission" date="2020-04" db="EMBL/GenBank/DDBJ databases">
        <title>Chitinophaga sp. G-6-1-13 sp. nov., isolated from soil.</title>
        <authorList>
            <person name="Dahal R.H."/>
            <person name="Chaudhary D.K."/>
        </authorList>
    </citation>
    <scope>NUCLEOTIDE SEQUENCE [LARGE SCALE GENOMIC DNA]</scope>
    <source>
        <strain evidence="1 2">G-6-1-13</strain>
    </source>
</reference>
<name>A0A848GWK4_9BACT</name>
<comment type="caution">
    <text evidence="1">The sequence shown here is derived from an EMBL/GenBank/DDBJ whole genome shotgun (WGS) entry which is preliminary data.</text>
</comment>
<dbReference type="Proteomes" id="UP000583266">
    <property type="component" value="Unassembled WGS sequence"/>
</dbReference>
<gene>
    <name evidence="1" type="ORF">HHL17_31225</name>
</gene>
<accession>A0A848GWK4</accession>
<dbReference type="RefSeq" id="WP_169228731.1">
    <property type="nucleotide sequence ID" value="NZ_JABBGC010000004.1"/>
</dbReference>
<dbReference type="AlphaFoldDB" id="A0A848GWK4"/>
<sequence>MLAEAMNTYNIALYTIREKGYAIKLELDEAKEEILSWLATKGDMTISAFNPLSLLALVVVNEQYGKDWKQVKTGDLYDEILEQED</sequence>
<protein>
    <submittedName>
        <fullName evidence="1">Uncharacterized protein</fullName>
    </submittedName>
</protein>
<evidence type="ECO:0000313" key="1">
    <source>
        <dbReference type="EMBL" id="NML41699.1"/>
    </source>
</evidence>
<dbReference type="EMBL" id="JABBGC010000004">
    <property type="protein sequence ID" value="NML41699.1"/>
    <property type="molecule type" value="Genomic_DNA"/>
</dbReference>
<organism evidence="1 2">
    <name type="scientific">Chitinophaga fulva</name>
    <dbReference type="NCBI Taxonomy" id="2728842"/>
    <lineage>
        <taxon>Bacteria</taxon>
        <taxon>Pseudomonadati</taxon>
        <taxon>Bacteroidota</taxon>
        <taxon>Chitinophagia</taxon>
        <taxon>Chitinophagales</taxon>
        <taxon>Chitinophagaceae</taxon>
        <taxon>Chitinophaga</taxon>
    </lineage>
</organism>